<dbReference type="GO" id="GO:0005524">
    <property type="term" value="F:ATP binding"/>
    <property type="evidence" value="ECO:0007669"/>
    <property type="project" value="InterPro"/>
</dbReference>
<name>A0A9D2G5J6_9FIRM</name>
<feature type="domain" description="Helicase ATP-binding" evidence="3">
    <location>
        <begin position="1377"/>
        <end position="1628"/>
    </location>
</feature>
<feature type="region of interest" description="Disordered" evidence="2">
    <location>
        <begin position="128"/>
        <end position="165"/>
    </location>
</feature>
<dbReference type="Gene3D" id="3.40.1170.10">
    <property type="entry name" value="DNA repair protein MutS, domain I"/>
    <property type="match status" value="1"/>
</dbReference>
<evidence type="ECO:0000313" key="5">
    <source>
        <dbReference type="EMBL" id="HIZ72631.1"/>
    </source>
</evidence>
<dbReference type="SUPFAM" id="SSF52540">
    <property type="entry name" value="P-loop containing nucleoside triphosphate hydrolases"/>
    <property type="match status" value="2"/>
</dbReference>
<dbReference type="Proteomes" id="UP000824102">
    <property type="component" value="Unassembled WGS sequence"/>
</dbReference>
<dbReference type="GO" id="GO:0006298">
    <property type="term" value="P:mismatch repair"/>
    <property type="evidence" value="ECO:0007669"/>
    <property type="project" value="InterPro"/>
</dbReference>
<evidence type="ECO:0000313" key="6">
    <source>
        <dbReference type="Proteomes" id="UP000824102"/>
    </source>
</evidence>
<dbReference type="InterPro" id="IPR052933">
    <property type="entry name" value="DNA_Protect_Modify"/>
</dbReference>
<dbReference type="InterPro" id="IPR014001">
    <property type="entry name" value="Helicase_ATP-bd"/>
</dbReference>
<dbReference type="InterPro" id="IPR006935">
    <property type="entry name" value="Helicase/UvrB_N"/>
</dbReference>
<dbReference type="GO" id="GO:0008170">
    <property type="term" value="F:N-methyltransferase activity"/>
    <property type="evidence" value="ECO:0007669"/>
    <property type="project" value="InterPro"/>
</dbReference>
<dbReference type="Gene3D" id="3.40.50.150">
    <property type="entry name" value="Vaccinia Virus protein VP39"/>
    <property type="match status" value="1"/>
</dbReference>
<dbReference type="InterPro" id="IPR012337">
    <property type="entry name" value="RNaseH-like_sf"/>
</dbReference>
<dbReference type="Pfam" id="PF12960">
    <property type="entry name" value="DUF3849"/>
    <property type="match status" value="1"/>
</dbReference>
<dbReference type="Pfam" id="PF22763">
    <property type="entry name" value="NrS1-1_pol-like_HBD"/>
    <property type="match status" value="1"/>
</dbReference>
<dbReference type="CDD" id="cd06127">
    <property type="entry name" value="DEDDh"/>
    <property type="match status" value="1"/>
</dbReference>
<sequence>MDWKNFEVKFPEAPDVGETVRYRRYQAIEKQYPNAFIIDRMGDFYEILGDRAVEAANAIGLTLTSRSMGTEGRVPMVGFPYHVAPQYIDKLVQFRAVVLAPDGEEKQFFPAANKAAQERSSVVISISDAASEPNPFDDPVSFSPEETENQGQPTEKHEPGIQERRRRKKLQLSLFDLTEAEEKSEKEQLIERVLQRGTAFEDGKFRIYDEYRKNPTSKAFADYLKSEYGSGGQSIDDTFFITESRGIKILVPGVFGRDDKIFLSWKEVANRIGDLIDDEKYLGEEEIKEYREKQETKRKAEEEKSKRLSSLIERVINGAIEPRKQRIMAAYSGDKESTDFAAAVCDEYGYSIETGDGYFAQYITSQGVRLHELDENGRIVFEANLSWDAFTGLIGDTIDRGAYELQSHETKEQQNVNDHAEIIDRMVQLGTRNTESGKYAYYYGTFGKDEEYVRAHCNEIKEAMLARGEIKAVESDEWYIHAEFYEEFCEKLNGVEQQVKRIVESIVSEGTQATLDTVWLVEYADLGEDEAFVREHIDLVREELLNREEVADVEIDERGIDTTFFYAFCPNYELQEGDEGYEEQVEQQDGENLSTTATEEEASGNGPKARYRNNIAAIRLVNFLDSHNMTATEEQRATLSRYVGWGGLPQAFDAHNAAWAKEYEELKGLLSAEDYEQAKASTLSAFYTPQEVIAGMYDILQRFGVQGGNRILEPAMGTGNFFAYMPASIAEGAQRYGVELDRVTGRIAAKLYPDINVQIKGFEDTSFPDGMFDVVVGNVPFGGFGVFDSAYNRYNFRIHDYFLAKSIDKVRAGGIVAVITSKGTMDKQNESARRYVAERAELLGAIRLPNNAFKSTAGTEAVADILFFRKREEKLQDLSGERWIGLAENADGMRLNAYFVEHPEMVLGALAFETGLYGGMDITVKPDGREIGAAIAEAAQNLPREIFTARERTEEPLEAEKIETDYNIKEGCFTVIRGKVYQRIGDAMEERTPSKPKDAVERITAMIALKDELHHILDLQAQGCSDEVLAAMQVSLNARYDAFVKAYGALNTQTNVRLFRDDAESAFLFASENVEGESYTKADIFSKRTVRPYIVPTETKDCYEAMQISKNERGRVDIAYIEELTGKDYDTVLSELESAVFRDPAKVTDGDEYSGFVTASEYLAGDVVTKLAEASEKALEDPSFKRNVEALQAVQPERISASDIAVRLGAPWIDKKYYEQFFCELVEVPFYLRDGVELFYNAFDSSWRLDQWGSVKGKTNYRQKNVYGTERAPAARLFEDALNLRATTIYDTIKEDGHERRVLNQAETLAARDKQNQIKEEFVVWIFADPERREDLETTYNLRFNRLRLPSYDGSYLRFPGKNPEIELRPHQRSAVERIVSSDGSVLLHHVVGSGKTFTAISAIMKMRQLGICQKAMVAVPNHLVEQWAGDWRRLYPAAKILVATKEDLEKDNRKRFVSKVALGDWDSILIAQSSFAKIPISPGRQIRKMREEIGNIEACIEQTWEEKGQPDGAVKNLQRIKKNKEKQLKELMNAEKKDNVLLFEELGIDYLFVDEAHYYKNLFLFTKMNNVSGISSAASQRATDLKLKCEYLQEVHGSDRGVVFLTGTPVSNSMTEMYTMQTYLQPTTLKELGMPFFDNWAANFGETVTSMELAPSGQGYRAKTRFAKFTNLPELMTLYRSFADVQTADMVKLDVPTAEHVVINLTPSETVIAFAEEIAARAERINSGGVDPHIDNMLRITSDGKKLALDPRLYAENGQDEAGNKLSECAKRVFEIWADTADIQGTQIIFCDLSTPKKKFEDYVPGTDFDAYNELKYKLVQRGIPKDEIAYIHDPKNEKEKQALFDELNEGTVRVIIGSTEKCGAGANLQKKLVALHHLDTPYRPADMEQREGRIVRQGNENEDVKIFTYVTQRTFDSYSYQILENKQRFISQITRGDLYVREAEDIDETTLSYAEIKAITAANPKIKRKMEVDAEVSRLRLLEGRYKKRLFELQDEIRKGYPERIQRQELLVERAQKDLETLKAHPREDDKFEITVKGKRYTARKEGGQALTEAIFTPIPDVSIAAYRGFQIAAKPLNVLKLERECVIKGAGEYITDLADSPSGNLMRLDNFFADFPDRVRRLEMRLEQMQNDFEIAKEEVKKPFEHTERLKELLSEQAQLNAELDLNRHEEVIVDETGEAIEAVEEDKSVETTKEENDTLDEPVGTESSVGTPIPMEIEDAIENEVQEEMPVTKERDILLPDRVQLEEFTRKVLKFTDDDLLIRNETARLFVRMDALTVYGYKDSQEQMVSMNDFDNPDGVYAVKQNEWEAFISSDDGKDYMASRLYILRAVQSFLEDAGMANYSDETLEDMRGNCEWQIAQLERHGAEELSGVETYLYADALRILDEQANYLYADLPTGQDVWAKDRLRLELVRELPAGALKDSLRRYAEREGLVEYVQLGLNELRWLNGRTRDFSRDDVEDLLGDLKFHFERSAFDESTGGADYDDWYDNYFCDDILRPILEERMSEEAKREEREAFSDENPLGLPDPYASLNVLAVQENTPLKNGLSLTGVLLLENAEYDGDLDGEWYVVTASPKISENIVLHAGDQIDLDTLYPTNDAIDAIDASNFRTFNDRNAAQEYFESRAKAQRGELTQQNEDAAGASPAAAQMAENRPHDPFTQLTEEEASAFEAYKGRHWENEPEMSLWGEVQHCYTIAPGIYVVSTAGHGGVMIDRQLAAYILSSAARKEAEDFGQYLCFEEDVAACIAFREMIDKGILTKENPFFDAYSADADAIPELTGRTRYQDLTEEQKERFFEKWRALLDAPIEEYCKEYQAAYLKAQEDHEKPKTKQVPTKKEEETMPKTNEQAVSYRDVPIYLQTGDYAREHDEREMLRVSRRADEACRDAIDNGIREHYDGSHLDSSFLPQIIEDFGVERVKYILATTLREHTYDQRYSRVNQEWAAGIEISESEQTRLNCLLTSHPVVINGVVNNVRQNAKDAEEEAEQMTAEEAPAAQVDFEAEVSRSVQQEFAEFKADLLTRSPEAIFTESFHITAMGELESTIVESYLEPQHYRALYEERGHILSSLYDDFIKHDWASVNSYAETAEFIDDYCKRHHESIMEAAEEQERQEQDRQPLPADPIDLIVVDTETTGLYASADELLQVSIIDGDGNTLYNGYFKPEHTESWPKAEEVNHISPEMVANAPSIQSEIAAIGNILSRAKTIVGYNTGYDLRFLRAAGWKRPEGQKIVDVMQDFAPIYGVWSEEIGDYRWQKLSTCAAWYGYEWTERGAHNSLEDCLATLHCYKEMEKEKAEPPAYLNGYHESIYGLIYNWKGLKEENYVYTRSQLNKFDENFDAKADRYDGAIAANKTYMVIRLEGATEEETEQIVRDFLTGKYNEEDLGSEAEPVEGWYWETVTEDFFTGEKNQTAEALINYFGLREEQLRMQEPARKQEQVKYETRTARGYPVLKIEKDGNDRNIAIVHRQTDTLNDYIVAIGYDVEDGRWAQGRYDFPSAEAAQEYIDETYGKKQLAAQEDKPKAVKQEAIAADTAQTEKAEETTKEKKKIIIELVGVHKLGEYPKSILFRMPDDSEFAGYSFYLPKGAVKEEDGKIYATLWPEFTAKLQNREKQTKELPVADFAAVFAPKTAAEDTPKTSAYEYIMLPREALMKQYDTVTMIKMPITGEYANSIFYFPNKLIKPGKDDRTVRLSLPQDFVVKLQKREEKSTLTREQFVAAMQDVTADDFHKRYERPSEAAWKALKQNLIDNVPEEMKQQPKWVAVVTEQEDGKEHLGKRLIDCHNGSWAKSSDPNTWTDFETALAYAETHGADTIAFALTGEDNIACIDVDSCVGEDGKYSAKAIETYCKADNTYCERSISGKGLHFFGKTAMKDDLKSFSTDGKLEFYRSGHFISMTGDIETGCKEIKSFDTPEMTDYIRENFERRIEWKGTCQRQAGLTYSSDREVLEKAFASKNGDTIKRLYNGEDLFHDHSRSDMALMSHLAYWTNGDIDQMLQIFATSGLYRPDKAPAYFETTAMKCLQNRMGMQNASASVQGKIPQTGNYSEK</sequence>
<dbReference type="SUPFAM" id="SSF55271">
    <property type="entry name" value="DNA repair protein MutS, domain I"/>
    <property type="match status" value="1"/>
</dbReference>
<dbReference type="SMART" id="SM00479">
    <property type="entry name" value="EXOIII"/>
    <property type="match status" value="1"/>
</dbReference>
<reference evidence="5" key="1">
    <citation type="journal article" date="2021" name="PeerJ">
        <title>Extensive microbial diversity within the chicken gut microbiome revealed by metagenomics and culture.</title>
        <authorList>
            <person name="Gilroy R."/>
            <person name="Ravi A."/>
            <person name="Getino M."/>
            <person name="Pursley I."/>
            <person name="Horton D.L."/>
            <person name="Alikhan N.F."/>
            <person name="Baker D."/>
            <person name="Gharbi K."/>
            <person name="Hall N."/>
            <person name="Watson M."/>
            <person name="Adriaenssens E.M."/>
            <person name="Foster-Nyarko E."/>
            <person name="Jarju S."/>
            <person name="Secka A."/>
            <person name="Antonio M."/>
            <person name="Oren A."/>
            <person name="Chaudhuri R.R."/>
            <person name="La Ragione R."/>
            <person name="Hildebrand F."/>
            <person name="Pallen M.J."/>
        </authorList>
    </citation>
    <scope>NUCLEOTIDE SEQUENCE</scope>
    <source>
        <strain evidence="5">ChiW7-2402</strain>
    </source>
</reference>
<dbReference type="SMART" id="SM00490">
    <property type="entry name" value="HELICc"/>
    <property type="match status" value="1"/>
</dbReference>
<feature type="domain" description="Helicase C-terminal" evidence="4">
    <location>
        <begin position="1776"/>
        <end position="1956"/>
    </location>
</feature>
<dbReference type="InterPro" id="IPR054276">
    <property type="entry name" value="DUF7007"/>
</dbReference>
<feature type="compositionally biased region" description="Basic and acidic residues" evidence="2">
    <location>
        <begin position="2189"/>
        <end position="2200"/>
    </location>
</feature>
<dbReference type="Pfam" id="PF02384">
    <property type="entry name" value="N6_Mtase"/>
    <property type="match status" value="1"/>
</dbReference>
<proteinExistence type="predicted"/>
<dbReference type="Pfam" id="PF04851">
    <property type="entry name" value="ResIII"/>
    <property type="match status" value="1"/>
</dbReference>
<dbReference type="Pfam" id="PF00929">
    <property type="entry name" value="RNase_T"/>
    <property type="match status" value="1"/>
</dbReference>
<evidence type="ECO:0000256" key="1">
    <source>
        <dbReference type="SAM" id="Coils"/>
    </source>
</evidence>
<dbReference type="Gene3D" id="3.40.50.300">
    <property type="entry name" value="P-loop containing nucleotide triphosphate hydrolases"/>
    <property type="match status" value="2"/>
</dbReference>
<evidence type="ECO:0000256" key="2">
    <source>
        <dbReference type="SAM" id="MobiDB-lite"/>
    </source>
</evidence>
<dbReference type="InterPro" id="IPR003356">
    <property type="entry name" value="DNA_methylase_A-5"/>
</dbReference>
<keyword evidence="1" id="KW-0175">Coiled coil</keyword>
<feature type="region of interest" description="Disordered" evidence="2">
    <location>
        <begin position="2634"/>
        <end position="2656"/>
    </location>
</feature>
<feature type="region of interest" description="Disordered" evidence="2">
    <location>
        <begin position="2189"/>
        <end position="2215"/>
    </location>
</feature>
<dbReference type="GO" id="GO:0030983">
    <property type="term" value="F:mismatched DNA binding"/>
    <property type="evidence" value="ECO:0007669"/>
    <property type="project" value="InterPro"/>
</dbReference>
<dbReference type="Pfam" id="PF22653">
    <property type="entry name" value="DUF7007"/>
    <property type="match status" value="1"/>
</dbReference>
<dbReference type="SMART" id="SM00487">
    <property type="entry name" value="DEXDc"/>
    <property type="match status" value="1"/>
</dbReference>
<accession>A0A9D2G5J6</accession>
<dbReference type="PANTHER" id="PTHR41313">
    <property type="entry name" value="ADENINE-SPECIFIC METHYLTRANSFERASE"/>
    <property type="match status" value="1"/>
</dbReference>
<dbReference type="InterPro" id="IPR054468">
    <property type="entry name" value="NrSPol-like_HBD"/>
</dbReference>
<dbReference type="InterPro" id="IPR027417">
    <property type="entry name" value="P-loop_NTPase"/>
</dbReference>
<dbReference type="InterPro" id="IPR007695">
    <property type="entry name" value="DNA_mismatch_repair_MutS-lik_N"/>
</dbReference>
<dbReference type="PRINTS" id="PR00507">
    <property type="entry name" value="N12N6MTFRASE"/>
</dbReference>
<dbReference type="GO" id="GO:0004527">
    <property type="term" value="F:exonuclease activity"/>
    <property type="evidence" value="ECO:0007669"/>
    <property type="project" value="UniProtKB-ARBA"/>
</dbReference>
<feature type="compositionally biased region" description="Acidic residues" evidence="2">
    <location>
        <begin position="578"/>
        <end position="589"/>
    </location>
</feature>
<dbReference type="InterPro" id="IPR013520">
    <property type="entry name" value="Ribonucl_H"/>
</dbReference>
<dbReference type="InterPro" id="IPR029063">
    <property type="entry name" value="SAM-dependent_MTases_sf"/>
</dbReference>
<feature type="compositionally biased region" description="Basic and acidic residues" evidence="2">
    <location>
        <begin position="154"/>
        <end position="163"/>
    </location>
</feature>
<gene>
    <name evidence="5" type="ORF">H9964_03515</name>
</gene>
<feature type="compositionally biased region" description="Low complexity" evidence="2">
    <location>
        <begin position="2645"/>
        <end position="2656"/>
    </location>
</feature>
<dbReference type="Pfam" id="PF01624">
    <property type="entry name" value="MutS_I"/>
    <property type="match status" value="1"/>
</dbReference>
<dbReference type="InterPro" id="IPR036397">
    <property type="entry name" value="RNaseH_sf"/>
</dbReference>
<dbReference type="InterPro" id="IPR016151">
    <property type="entry name" value="DNA_mismatch_repair_MutS_N"/>
</dbReference>
<feature type="coiled-coil region" evidence="1">
    <location>
        <begin position="2122"/>
        <end position="2173"/>
    </location>
</feature>
<dbReference type="SUPFAM" id="SSF53335">
    <property type="entry name" value="S-adenosyl-L-methionine-dependent methyltransferases"/>
    <property type="match status" value="1"/>
</dbReference>
<dbReference type="PROSITE" id="PS51192">
    <property type="entry name" value="HELICASE_ATP_BIND_1"/>
    <property type="match status" value="1"/>
</dbReference>
<organism evidence="5 6">
    <name type="scientific">Candidatus Gallimonas intestinavium</name>
    <dbReference type="NCBI Taxonomy" id="2838603"/>
    <lineage>
        <taxon>Bacteria</taxon>
        <taxon>Bacillati</taxon>
        <taxon>Bacillota</taxon>
        <taxon>Clostridia</taxon>
        <taxon>Candidatus Gallimonas</taxon>
    </lineage>
</organism>
<evidence type="ECO:0000259" key="4">
    <source>
        <dbReference type="PROSITE" id="PS51194"/>
    </source>
</evidence>
<evidence type="ECO:0000259" key="3">
    <source>
        <dbReference type="PROSITE" id="PS51192"/>
    </source>
</evidence>
<dbReference type="SUPFAM" id="SSF53098">
    <property type="entry name" value="Ribonuclease H-like"/>
    <property type="match status" value="1"/>
</dbReference>
<dbReference type="PANTHER" id="PTHR41313:SF1">
    <property type="entry name" value="DNA METHYLASE ADENINE-SPECIFIC DOMAIN-CONTAINING PROTEIN"/>
    <property type="match status" value="1"/>
</dbReference>
<feature type="region of interest" description="Disordered" evidence="2">
    <location>
        <begin position="578"/>
        <end position="608"/>
    </location>
</feature>
<reference evidence="5" key="2">
    <citation type="submission" date="2021-04" db="EMBL/GenBank/DDBJ databases">
        <authorList>
            <person name="Gilroy R."/>
        </authorList>
    </citation>
    <scope>NUCLEOTIDE SEQUENCE</scope>
    <source>
        <strain evidence="5">ChiW7-2402</strain>
    </source>
</reference>
<dbReference type="EMBL" id="DXBB01000056">
    <property type="protein sequence ID" value="HIZ72631.1"/>
    <property type="molecule type" value="Genomic_DNA"/>
</dbReference>
<dbReference type="PROSITE" id="PS51194">
    <property type="entry name" value="HELICASE_CTER"/>
    <property type="match status" value="1"/>
</dbReference>
<dbReference type="Gene3D" id="3.30.420.10">
    <property type="entry name" value="Ribonuclease H-like superfamily/Ribonuclease H"/>
    <property type="match status" value="1"/>
</dbReference>
<dbReference type="InterPro" id="IPR024383">
    <property type="entry name" value="DUF3849"/>
</dbReference>
<feature type="compositionally biased region" description="Basic and acidic residues" evidence="2">
    <location>
        <begin position="2827"/>
        <end position="2847"/>
    </location>
</feature>
<dbReference type="Pfam" id="PF00271">
    <property type="entry name" value="Helicase_C"/>
    <property type="match status" value="1"/>
</dbReference>
<feature type="region of interest" description="Disordered" evidence="2">
    <location>
        <begin position="2827"/>
        <end position="2849"/>
    </location>
</feature>
<comment type="caution">
    <text evidence="5">The sequence shown here is derived from an EMBL/GenBank/DDBJ whole genome shotgun (WGS) entry which is preliminary data.</text>
</comment>
<dbReference type="InterPro" id="IPR001650">
    <property type="entry name" value="Helicase_C-like"/>
</dbReference>
<protein>
    <submittedName>
        <fullName evidence="5">DUF3849 domain-containing protein</fullName>
    </submittedName>
</protein>